<comment type="caution">
    <text evidence="5">The sequence shown here is derived from an EMBL/GenBank/DDBJ whole genome shotgun (WGS) entry which is preliminary data.</text>
</comment>
<dbReference type="InterPro" id="IPR050807">
    <property type="entry name" value="TransReg_Diox_bact_type"/>
</dbReference>
<dbReference type="SMART" id="SM00530">
    <property type="entry name" value="HTH_XRE"/>
    <property type="match status" value="1"/>
</dbReference>
<name>G9YFM4_9FIRM</name>
<organism evidence="5 6">
    <name type="scientific">Anaeroglobus geminatus F0357</name>
    <dbReference type="NCBI Taxonomy" id="861450"/>
    <lineage>
        <taxon>Bacteria</taxon>
        <taxon>Bacillati</taxon>
        <taxon>Bacillota</taxon>
        <taxon>Negativicutes</taxon>
        <taxon>Veillonellales</taxon>
        <taxon>Veillonellaceae</taxon>
        <taxon>Anaeroglobus</taxon>
    </lineage>
</organism>
<evidence type="ECO:0000256" key="1">
    <source>
        <dbReference type="ARBA" id="ARBA00023015"/>
    </source>
</evidence>
<dbReference type="SUPFAM" id="SSF51182">
    <property type="entry name" value="RmlC-like cupins"/>
    <property type="match status" value="1"/>
</dbReference>
<dbReference type="CDD" id="cd00093">
    <property type="entry name" value="HTH_XRE"/>
    <property type="match status" value="1"/>
</dbReference>
<keyword evidence="6" id="KW-1185">Reference proteome</keyword>
<dbReference type="CDD" id="cd02209">
    <property type="entry name" value="cupin_XRE_C"/>
    <property type="match status" value="1"/>
</dbReference>
<dbReference type="eggNOG" id="COG1396">
    <property type="taxonomic scope" value="Bacteria"/>
</dbReference>
<evidence type="ECO:0000256" key="2">
    <source>
        <dbReference type="ARBA" id="ARBA00023125"/>
    </source>
</evidence>
<evidence type="ECO:0000313" key="5">
    <source>
        <dbReference type="EMBL" id="EHM43038.1"/>
    </source>
</evidence>
<evidence type="ECO:0000256" key="3">
    <source>
        <dbReference type="ARBA" id="ARBA00023163"/>
    </source>
</evidence>
<keyword evidence="2 5" id="KW-0238">DNA-binding</keyword>
<gene>
    <name evidence="5" type="ORF">HMPREF0080_00436</name>
</gene>
<dbReference type="GO" id="GO:0003700">
    <property type="term" value="F:DNA-binding transcription factor activity"/>
    <property type="evidence" value="ECO:0007669"/>
    <property type="project" value="TreeGrafter"/>
</dbReference>
<dbReference type="PANTHER" id="PTHR46797:SF23">
    <property type="entry name" value="HTH-TYPE TRANSCRIPTIONAL REGULATOR SUTR"/>
    <property type="match status" value="1"/>
</dbReference>
<accession>G9YFM4</accession>
<dbReference type="STRING" id="861450.HMPREF0080_00436"/>
<dbReference type="InterPro" id="IPR011051">
    <property type="entry name" value="RmlC_Cupin_sf"/>
</dbReference>
<sequence length="189" mass="21752">MINTGDAYDPVNEIGRVLKKIRQERSLTLDNAAEITGVSKTMLGQIERGVSVPTISVLWKIAKGLQVSLSTLLNEPEQNYKPVHITTEIPPIYNENRSMILYNTFPFSPIRGFEYFYIILKPDTIHRSEPHREMVEEYIVVTKGTLTLLLEDKTFHLEAPAKINFPCNIHHTYANETKEDVIFQNLMKY</sequence>
<dbReference type="HOGENOM" id="CLU_085376_5_0_9"/>
<evidence type="ECO:0000259" key="4">
    <source>
        <dbReference type="PROSITE" id="PS50943"/>
    </source>
</evidence>
<dbReference type="InterPro" id="IPR010982">
    <property type="entry name" value="Lambda_DNA-bd_dom_sf"/>
</dbReference>
<dbReference type="Pfam" id="PF01381">
    <property type="entry name" value="HTH_3"/>
    <property type="match status" value="1"/>
</dbReference>
<dbReference type="EMBL" id="AGCJ01000013">
    <property type="protein sequence ID" value="EHM43038.1"/>
    <property type="molecule type" value="Genomic_DNA"/>
</dbReference>
<reference evidence="5 6" key="1">
    <citation type="submission" date="2011-08" db="EMBL/GenBank/DDBJ databases">
        <authorList>
            <person name="Weinstock G."/>
            <person name="Sodergren E."/>
            <person name="Clifton S."/>
            <person name="Fulton L."/>
            <person name="Fulton B."/>
            <person name="Courtney L."/>
            <person name="Fronick C."/>
            <person name="Harrison M."/>
            <person name="Strong C."/>
            <person name="Farmer C."/>
            <person name="Delahaunty K."/>
            <person name="Markovic C."/>
            <person name="Hall O."/>
            <person name="Minx P."/>
            <person name="Tomlinson C."/>
            <person name="Mitreva M."/>
            <person name="Hou S."/>
            <person name="Chen J."/>
            <person name="Wollam A."/>
            <person name="Pepin K.H."/>
            <person name="Johnson M."/>
            <person name="Bhonagiri V."/>
            <person name="Zhang X."/>
            <person name="Suruliraj S."/>
            <person name="Warren W."/>
            <person name="Chinwalla A."/>
            <person name="Mardis E.R."/>
            <person name="Wilson R.K."/>
        </authorList>
    </citation>
    <scope>NUCLEOTIDE SEQUENCE [LARGE SCALE GENOMIC DNA]</scope>
    <source>
        <strain evidence="5 6">F0357</strain>
    </source>
</reference>
<keyword evidence="1" id="KW-0805">Transcription regulation</keyword>
<dbReference type="RefSeq" id="WP_006789420.1">
    <property type="nucleotide sequence ID" value="NZ_JH417570.1"/>
</dbReference>
<evidence type="ECO:0000313" key="6">
    <source>
        <dbReference type="Proteomes" id="UP000005481"/>
    </source>
</evidence>
<dbReference type="SUPFAM" id="SSF47413">
    <property type="entry name" value="lambda repressor-like DNA-binding domains"/>
    <property type="match status" value="1"/>
</dbReference>
<dbReference type="GO" id="GO:0005829">
    <property type="term" value="C:cytosol"/>
    <property type="evidence" value="ECO:0007669"/>
    <property type="project" value="TreeGrafter"/>
</dbReference>
<dbReference type="PROSITE" id="PS50943">
    <property type="entry name" value="HTH_CROC1"/>
    <property type="match status" value="1"/>
</dbReference>
<feature type="domain" description="HTH cro/C1-type" evidence="4">
    <location>
        <begin position="18"/>
        <end position="72"/>
    </location>
</feature>
<dbReference type="OrthoDB" id="9781521at2"/>
<dbReference type="Pfam" id="PF07883">
    <property type="entry name" value="Cupin_2"/>
    <property type="match status" value="1"/>
</dbReference>
<dbReference type="Gene3D" id="1.10.260.40">
    <property type="entry name" value="lambda repressor-like DNA-binding domains"/>
    <property type="match status" value="1"/>
</dbReference>
<dbReference type="Proteomes" id="UP000005481">
    <property type="component" value="Unassembled WGS sequence"/>
</dbReference>
<proteinExistence type="predicted"/>
<dbReference type="Gene3D" id="2.60.120.10">
    <property type="entry name" value="Jelly Rolls"/>
    <property type="match status" value="1"/>
</dbReference>
<dbReference type="InterPro" id="IPR014710">
    <property type="entry name" value="RmlC-like_jellyroll"/>
</dbReference>
<dbReference type="InterPro" id="IPR013096">
    <property type="entry name" value="Cupin_2"/>
</dbReference>
<protein>
    <submittedName>
        <fullName evidence="5">DNA-binding helix-turn-helix protein</fullName>
    </submittedName>
</protein>
<dbReference type="AlphaFoldDB" id="G9YFM4"/>
<dbReference type="InterPro" id="IPR001387">
    <property type="entry name" value="Cro/C1-type_HTH"/>
</dbReference>
<dbReference type="GO" id="GO:0003677">
    <property type="term" value="F:DNA binding"/>
    <property type="evidence" value="ECO:0007669"/>
    <property type="project" value="UniProtKB-KW"/>
</dbReference>
<dbReference type="PANTHER" id="PTHR46797">
    <property type="entry name" value="HTH-TYPE TRANSCRIPTIONAL REGULATOR"/>
    <property type="match status" value="1"/>
</dbReference>
<dbReference type="PATRIC" id="fig|861450.3.peg.418"/>
<keyword evidence="3" id="KW-0804">Transcription</keyword>